<evidence type="ECO:0000256" key="1">
    <source>
        <dbReference type="SAM" id="SignalP"/>
    </source>
</evidence>
<dbReference type="EMBL" id="QGNW01000164">
    <property type="protein sequence ID" value="RVW89401.1"/>
    <property type="molecule type" value="Genomic_DNA"/>
</dbReference>
<dbReference type="Proteomes" id="UP000288805">
    <property type="component" value="Unassembled WGS sequence"/>
</dbReference>
<evidence type="ECO:0000313" key="3">
    <source>
        <dbReference type="EMBL" id="RVW89401.1"/>
    </source>
</evidence>
<dbReference type="AlphaFoldDB" id="A0A438H386"/>
<accession>A0A438H386</accession>
<evidence type="ECO:0000313" key="4">
    <source>
        <dbReference type="Proteomes" id="UP000288805"/>
    </source>
</evidence>
<evidence type="ECO:0000313" key="2">
    <source>
        <dbReference type="EMBL" id="RVW78721.1"/>
    </source>
</evidence>
<feature type="signal peptide" evidence="1">
    <location>
        <begin position="1"/>
        <end position="19"/>
    </location>
</feature>
<feature type="chain" id="PRO_5036351723" evidence="1">
    <location>
        <begin position="20"/>
        <end position="47"/>
    </location>
</feature>
<keyword evidence="1" id="KW-0732">Signal</keyword>
<reference evidence="2 4" key="1">
    <citation type="journal article" date="2018" name="PLoS Genet.">
        <title>Population sequencing reveals clonal diversity and ancestral inbreeding in the grapevine cultivar Chardonnay.</title>
        <authorList>
            <person name="Roach M.J."/>
            <person name="Johnson D.L."/>
            <person name="Bohlmann J."/>
            <person name="van Vuuren H.J."/>
            <person name="Jones S.J."/>
            <person name="Pretorius I.S."/>
            <person name="Schmidt S.A."/>
            <person name="Borneman A.R."/>
        </authorList>
    </citation>
    <scope>NUCLEOTIDE SEQUENCE [LARGE SCALE GENOMIC DNA]</scope>
    <source>
        <strain evidence="4">cv. Chardonnay</strain>
        <strain evidence="2">I10V1</strain>
        <tissue evidence="2">Leaf</tissue>
    </source>
</reference>
<proteinExistence type="predicted"/>
<name>A0A438H386_VITVI</name>
<gene>
    <name evidence="3" type="ORF">CK203_046878</name>
    <name evidence="2" type="ORF">CK203_059309</name>
</gene>
<organism evidence="2 4">
    <name type="scientific">Vitis vinifera</name>
    <name type="common">Grape</name>
    <dbReference type="NCBI Taxonomy" id="29760"/>
    <lineage>
        <taxon>Eukaryota</taxon>
        <taxon>Viridiplantae</taxon>
        <taxon>Streptophyta</taxon>
        <taxon>Embryophyta</taxon>
        <taxon>Tracheophyta</taxon>
        <taxon>Spermatophyta</taxon>
        <taxon>Magnoliopsida</taxon>
        <taxon>eudicotyledons</taxon>
        <taxon>Gunneridae</taxon>
        <taxon>Pentapetalae</taxon>
        <taxon>rosids</taxon>
        <taxon>Vitales</taxon>
        <taxon>Vitaceae</taxon>
        <taxon>Viteae</taxon>
        <taxon>Vitis</taxon>
    </lineage>
</organism>
<comment type="caution">
    <text evidence="2">The sequence shown here is derived from an EMBL/GenBank/DDBJ whole genome shotgun (WGS) entry which is preliminary data.</text>
</comment>
<protein>
    <submittedName>
        <fullName evidence="2">Uncharacterized protein</fullName>
    </submittedName>
</protein>
<dbReference type="EMBL" id="QGNW01000291">
    <property type="protein sequence ID" value="RVW78721.1"/>
    <property type="molecule type" value="Genomic_DNA"/>
</dbReference>
<sequence>MLAFCLSGIILIGEIGGTAEEDAAALIKSIAHWKEWAAFHCLAGIYV</sequence>